<reference evidence="4" key="1">
    <citation type="submission" date="2021-02" db="EMBL/GenBank/DDBJ databases">
        <authorList>
            <person name="Dougan E. K."/>
            <person name="Rhodes N."/>
            <person name="Thang M."/>
            <person name="Chan C."/>
        </authorList>
    </citation>
    <scope>NUCLEOTIDE SEQUENCE</scope>
</reference>
<keyword evidence="5" id="KW-1185">Reference proteome</keyword>
<dbReference type="PANTHER" id="PTHR24198:SF165">
    <property type="entry name" value="ANKYRIN REPEAT-CONTAINING PROTEIN-RELATED"/>
    <property type="match status" value="1"/>
</dbReference>
<gene>
    <name evidence="4" type="primary">ANKRD44</name>
    <name evidence="4" type="ORF">SNAT2548_LOCUS3928</name>
</gene>
<feature type="repeat" description="ANK" evidence="3">
    <location>
        <begin position="311"/>
        <end position="343"/>
    </location>
</feature>
<dbReference type="InterPro" id="IPR036770">
    <property type="entry name" value="Ankyrin_rpt-contain_sf"/>
</dbReference>
<dbReference type="PROSITE" id="PS50297">
    <property type="entry name" value="ANK_REP_REGION"/>
    <property type="match status" value="2"/>
</dbReference>
<evidence type="ECO:0000256" key="3">
    <source>
        <dbReference type="PROSITE-ProRule" id="PRU00023"/>
    </source>
</evidence>
<keyword evidence="1" id="KW-0677">Repeat</keyword>
<organism evidence="4 5">
    <name type="scientific">Symbiodinium natans</name>
    <dbReference type="NCBI Taxonomy" id="878477"/>
    <lineage>
        <taxon>Eukaryota</taxon>
        <taxon>Sar</taxon>
        <taxon>Alveolata</taxon>
        <taxon>Dinophyceae</taxon>
        <taxon>Suessiales</taxon>
        <taxon>Symbiodiniaceae</taxon>
        <taxon>Symbiodinium</taxon>
    </lineage>
</organism>
<proteinExistence type="predicted"/>
<accession>A0A812IBR4</accession>
<dbReference type="InterPro" id="IPR002110">
    <property type="entry name" value="Ankyrin_rpt"/>
</dbReference>
<dbReference type="EMBL" id="CAJNDS010000240">
    <property type="protein sequence ID" value="CAE7032624.1"/>
    <property type="molecule type" value="Genomic_DNA"/>
</dbReference>
<dbReference type="SUPFAM" id="SSF48403">
    <property type="entry name" value="Ankyrin repeat"/>
    <property type="match status" value="1"/>
</dbReference>
<dbReference type="OrthoDB" id="411889at2759"/>
<sequence length="586" mass="64313">MADVAPMLFPMYTVPLQAVLKMTEIRPHEHLKADGVLVEFDKSKGQGFFVSHQWIGGSHPDPEFRQFKVLQDALRGVLSDMKSIPKDPDSEANFPSAKSLSTSRLRASPLFVWYDYFSCPQLENKHFSNQTSNLAKAVDSIPAYVERCAFFFVLCPVLDSPELSKVFSPFSWAERGWCRVERFCRELSPDGTYVFIKTSKVMEVAAYTTSLREAPGEGIFTVDADRLRLGPVLMGAIQRKMLHFLKTRDFIGYRLLLNSQAALLRGFAMDPKYEPIPGFEKTGGAEDDESLAVPTFLYQNGFTSVQEVDAGGWAPLHYAALRGDVELLRSLLAQRADLRAKTRKDSPTVAGVRGISALAVALSLKNNGAARFLISAKSEVGKYDLGMASAMDNAEGVRMVCEAGCSPDTRWIFDVPVFLTACQWGALGAMEELFKQSGNTLDLSQGLHFAISMKGGRAELVQWLLDAKAGVDVPYQVPPAMSVFGIFFAIFSLQHRLGNITPTSNLCYHSEGRSPLITAFMAGSYEAAAVLISEGARLDAITARGLTALDFVQGQSSPDFLIDAFNGDDSGCRRVSSLAQTVSVKY</sequence>
<dbReference type="Gene3D" id="1.25.40.20">
    <property type="entry name" value="Ankyrin repeat-containing domain"/>
    <property type="match status" value="2"/>
</dbReference>
<evidence type="ECO:0000313" key="4">
    <source>
        <dbReference type="EMBL" id="CAE7032624.1"/>
    </source>
</evidence>
<feature type="repeat" description="ANK" evidence="3">
    <location>
        <begin position="511"/>
        <end position="543"/>
    </location>
</feature>
<protein>
    <submittedName>
        <fullName evidence="4">ANKRD44 protein</fullName>
    </submittedName>
</protein>
<evidence type="ECO:0000256" key="2">
    <source>
        <dbReference type="ARBA" id="ARBA00023043"/>
    </source>
</evidence>
<dbReference type="PROSITE" id="PS50088">
    <property type="entry name" value="ANK_REPEAT"/>
    <property type="match status" value="2"/>
</dbReference>
<evidence type="ECO:0000313" key="5">
    <source>
        <dbReference type="Proteomes" id="UP000604046"/>
    </source>
</evidence>
<comment type="caution">
    <text evidence="4">The sequence shown here is derived from an EMBL/GenBank/DDBJ whole genome shotgun (WGS) entry which is preliminary data.</text>
</comment>
<keyword evidence="2 3" id="KW-0040">ANK repeat</keyword>
<dbReference type="PANTHER" id="PTHR24198">
    <property type="entry name" value="ANKYRIN REPEAT AND PROTEIN KINASE DOMAIN-CONTAINING PROTEIN"/>
    <property type="match status" value="1"/>
</dbReference>
<evidence type="ECO:0000256" key="1">
    <source>
        <dbReference type="ARBA" id="ARBA00022737"/>
    </source>
</evidence>
<dbReference type="SMART" id="SM00248">
    <property type="entry name" value="ANK"/>
    <property type="match status" value="4"/>
</dbReference>
<name>A0A812IBR4_9DINO</name>
<dbReference type="Pfam" id="PF00023">
    <property type="entry name" value="Ank"/>
    <property type="match status" value="1"/>
</dbReference>
<dbReference type="Proteomes" id="UP000604046">
    <property type="component" value="Unassembled WGS sequence"/>
</dbReference>
<dbReference type="AlphaFoldDB" id="A0A812IBR4"/>